<organism evidence="2">
    <name type="scientific">Laccaria bicolor (strain S238N-H82 / ATCC MYA-4686)</name>
    <name type="common">Bicoloured deceiver</name>
    <name type="synonym">Laccaria laccata var. bicolor</name>
    <dbReference type="NCBI Taxonomy" id="486041"/>
    <lineage>
        <taxon>Eukaryota</taxon>
        <taxon>Fungi</taxon>
        <taxon>Dikarya</taxon>
        <taxon>Basidiomycota</taxon>
        <taxon>Agaricomycotina</taxon>
        <taxon>Agaricomycetes</taxon>
        <taxon>Agaricomycetidae</taxon>
        <taxon>Agaricales</taxon>
        <taxon>Agaricineae</taxon>
        <taxon>Hydnangiaceae</taxon>
        <taxon>Laccaria</taxon>
    </lineage>
</organism>
<dbReference type="Proteomes" id="UP000001194">
    <property type="component" value="Unassembled WGS sequence"/>
</dbReference>
<dbReference type="EMBL" id="DS547157">
    <property type="protein sequence ID" value="EDQ99940.1"/>
    <property type="molecule type" value="Genomic_DNA"/>
</dbReference>
<proteinExistence type="predicted"/>
<protein>
    <submittedName>
        <fullName evidence="1">Predicted protein</fullName>
    </submittedName>
</protein>
<keyword evidence="2" id="KW-1185">Reference proteome</keyword>
<dbReference type="AlphaFoldDB" id="B0DZW2"/>
<dbReference type="RefSeq" id="XP_001889483.1">
    <property type="nucleotide sequence ID" value="XM_001889448.1"/>
</dbReference>
<gene>
    <name evidence="1" type="ORF">LACBIDRAFT_315127</name>
</gene>
<name>B0DZW2_LACBS</name>
<accession>B0DZW2</accession>
<reference evidence="1 2" key="1">
    <citation type="journal article" date="2008" name="Nature">
        <title>The genome of Laccaria bicolor provides insights into mycorrhizal symbiosis.</title>
        <authorList>
            <person name="Martin F."/>
            <person name="Aerts A."/>
            <person name="Ahren D."/>
            <person name="Brun A."/>
            <person name="Danchin E.G.J."/>
            <person name="Duchaussoy F."/>
            <person name="Gibon J."/>
            <person name="Kohler A."/>
            <person name="Lindquist E."/>
            <person name="Pereda V."/>
            <person name="Salamov A."/>
            <person name="Shapiro H.J."/>
            <person name="Wuyts J."/>
            <person name="Blaudez D."/>
            <person name="Buee M."/>
            <person name="Brokstein P."/>
            <person name="Canbaeck B."/>
            <person name="Cohen D."/>
            <person name="Courty P.E."/>
            <person name="Coutinho P.M."/>
            <person name="Delaruelle C."/>
            <person name="Detter J.C."/>
            <person name="Deveau A."/>
            <person name="DiFazio S."/>
            <person name="Duplessis S."/>
            <person name="Fraissinet-Tachet L."/>
            <person name="Lucic E."/>
            <person name="Frey-Klett P."/>
            <person name="Fourrey C."/>
            <person name="Feussner I."/>
            <person name="Gay G."/>
            <person name="Grimwood J."/>
            <person name="Hoegger P.J."/>
            <person name="Jain P."/>
            <person name="Kilaru S."/>
            <person name="Labbe J."/>
            <person name="Lin Y.C."/>
            <person name="Legue V."/>
            <person name="Le Tacon F."/>
            <person name="Marmeisse R."/>
            <person name="Melayah D."/>
            <person name="Montanini B."/>
            <person name="Muratet M."/>
            <person name="Nehls U."/>
            <person name="Niculita-Hirzel H."/>
            <person name="Oudot-Le Secq M.P."/>
            <person name="Peter M."/>
            <person name="Quesneville H."/>
            <person name="Rajashekar B."/>
            <person name="Reich M."/>
            <person name="Rouhier N."/>
            <person name="Schmutz J."/>
            <person name="Yin T."/>
            <person name="Chalot M."/>
            <person name="Henrissat B."/>
            <person name="Kuees U."/>
            <person name="Lucas S."/>
            <person name="Van de Peer Y."/>
            <person name="Podila G.K."/>
            <person name="Polle A."/>
            <person name="Pukkila P.J."/>
            <person name="Richardson P.M."/>
            <person name="Rouze P."/>
            <person name="Sanders I.R."/>
            <person name="Stajich J.E."/>
            <person name="Tunlid A."/>
            <person name="Tuskan G."/>
            <person name="Grigoriev I.V."/>
        </authorList>
    </citation>
    <scope>NUCLEOTIDE SEQUENCE [LARGE SCALE GENOMIC DNA]</scope>
    <source>
        <strain evidence="2">S238N-H82 / ATCC MYA-4686</strain>
    </source>
</reference>
<sequence length="59" mass="7017">MLHSTTTSNSWDFRGKPKELATHFHPEFHRDEIQRFVRCLHLSPIVQEGMIFHSQREVA</sequence>
<dbReference type="GeneID" id="6085112"/>
<evidence type="ECO:0000313" key="1">
    <source>
        <dbReference type="EMBL" id="EDQ99940.1"/>
    </source>
</evidence>
<dbReference type="HOGENOM" id="CLU_2961208_0_0_1"/>
<dbReference type="InParanoid" id="B0DZW2"/>
<evidence type="ECO:0000313" key="2">
    <source>
        <dbReference type="Proteomes" id="UP000001194"/>
    </source>
</evidence>
<dbReference type="KEGG" id="lbc:LACBIDRAFT_315127"/>